<dbReference type="Gene3D" id="3.60.40.10">
    <property type="entry name" value="PPM-type phosphatase domain"/>
    <property type="match status" value="1"/>
</dbReference>
<dbReference type="Gene3D" id="2.130.10.10">
    <property type="entry name" value="YVTN repeat-like/Quinoprotein amine dehydrogenase"/>
    <property type="match status" value="2"/>
</dbReference>
<dbReference type="Proteomes" id="UP000004095">
    <property type="component" value="Unassembled WGS sequence"/>
</dbReference>
<organism evidence="6 7">
    <name type="scientific">Microscilla marina ATCC 23134</name>
    <dbReference type="NCBI Taxonomy" id="313606"/>
    <lineage>
        <taxon>Bacteria</taxon>
        <taxon>Pseudomonadati</taxon>
        <taxon>Bacteroidota</taxon>
        <taxon>Cytophagia</taxon>
        <taxon>Cytophagales</taxon>
        <taxon>Microscillaceae</taxon>
        <taxon>Microscilla</taxon>
    </lineage>
</organism>
<evidence type="ECO:0000259" key="4">
    <source>
        <dbReference type="Pfam" id="PF07228"/>
    </source>
</evidence>
<sequence length="1148" mass="131367">MYGQSALQQMKFARLTPKDGLSQNTINCVLQDKRGVLWFGTADGLSKYEGYQLRTYKTELGNQNSLSNNYVLCLYEDSAGYIWIGTYGGGLNKFDPNTEEFTRYQHRKADSTSITSNDVRSIYEDDQGVFWISMYRGGVDMFDPKTEKFKFIPYQLVPGKPAPRHVYYLLNDRQKGFWVASSHGLFYLDKTKQKYTEYFSPFNDTKLAGFHNAVETMMQDPKDATILWLGGHHTGLLKFNTKTKQIEERFTHDPKDNQSITSNAVWSLHIDKKGNFWVGTSKGFNKFDLQTKTFTRFVHQPTDPLSISGNNIQDIFEDKAGTIWLSTFDGGISSFNPYLNNFIHYSEFEYNSSRVGAFCEDKEGNIWFALGRGKAGLGKLNRKKNTIQLFRPDPKSKANSVGSRVTNALLTDVDGSIWVGTIGAGLDHYDPKTGIFTHYLPDLQGTKTLRSPHIGSLHQDKNKPNIVWVGTRGGGVFKFDKTTKEFKEYRRSTFKDKPNLVHNTVIDIVTDHKNCLWFATRGGLSHFDPATEKFTNYRHSVKNLQSLSNNYVTSLYYDKQHRLWVGTRNGLNKLNLDKVYKGTVTFQHYTTRQGLPNSVIHKIVEDRQGFLWLSTNKGLARLDKKTGKIQVYDEKDGLQANEFATGSGLLASDGAVLMGGFNGFNLFYPEKLNENNYLPNVLLTDFQVFNRSEPVTKNGKLTRPIWATDTIELSYEDEVISFEFAALNYILPEKNKYAIKLENFDKEWRYIGTKHFETYTSLPAGTYVFKVKAANNEGAWSNKETQLVLIIHPPYWATWWFRLIVILLIVGLLMVGYRFRINIIQTQKRILETQVKERTTDLRETNEELQQTNEELQTTLAQVKEKNLIIQEFNENIRESINYAQLIQQDMLPALKEIHYYLPESFIFYQPRDIVSGDFYWFSAIDGKESHPNKANLTTQHDQPPSVANADKIIIAVGDCTGHGVPGAFMSIKGAVLLNQIVQLQGIVCPAEILTELDNNIRHSLNQDETSNRDGMDIGIIMIDFANQTLEFAGAKNSLIYINDGKLNEIKGNILPIGGYHQEYKRDFSKTVLPLEPNTNYYLSSDGYKDQFGGQTGKKFLRSRYKSMLLDICHLPMQEQYKIVERTFLEWKKDYAQVDDILVMGINL</sequence>
<dbReference type="eggNOG" id="COG2208">
    <property type="taxonomic scope" value="Bacteria"/>
</dbReference>
<feature type="domain" description="PPM-type phosphatase" evidence="4">
    <location>
        <begin position="951"/>
        <end position="1145"/>
    </location>
</feature>
<evidence type="ECO:0000256" key="2">
    <source>
        <dbReference type="SAM" id="Coils"/>
    </source>
</evidence>
<reference evidence="6 7" key="1">
    <citation type="submission" date="2007-01" db="EMBL/GenBank/DDBJ databases">
        <authorList>
            <person name="Haygood M."/>
            <person name="Podell S."/>
            <person name="Anderson C."/>
            <person name="Hopkinson B."/>
            <person name="Roe K."/>
            <person name="Barbeau K."/>
            <person name="Gaasterland T."/>
            <person name="Ferriera S."/>
            <person name="Johnson J."/>
            <person name="Kravitz S."/>
            <person name="Beeson K."/>
            <person name="Sutton G."/>
            <person name="Rogers Y.-H."/>
            <person name="Friedman R."/>
            <person name="Frazier M."/>
            <person name="Venter J.C."/>
        </authorList>
    </citation>
    <scope>NUCLEOTIDE SEQUENCE [LARGE SCALE GENOMIC DNA]</scope>
    <source>
        <strain evidence="6 7">ATCC 23134</strain>
    </source>
</reference>
<evidence type="ECO:0000313" key="6">
    <source>
        <dbReference type="EMBL" id="EAY25798.1"/>
    </source>
</evidence>
<proteinExistence type="predicted"/>
<feature type="domain" description="Two component regulator three Y" evidence="5">
    <location>
        <begin position="728"/>
        <end position="791"/>
    </location>
</feature>
<keyword evidence="3" id="KW-0472">Membrane</keyword>
<keyword evidence="2" id="KW-0175">Coiled coil</keyword>
<dbReference type="Pfam" id="PF07228">
    <property type="entry name" value="SpoIIE"/>
    <property type="match status" value="1"/>
</dbReference>
<evidence type="ECO:0000259" key="5">
    <source>
        <dbReference type="Pfam" id="PF07495"/>
    </source>
</evidence>
<dbReference type="FunFam" id="2.60.40.10:FF:000791">
    <property type="entry name" value="Two-component system sensor histidine kinase/response regulator"/>
    <property type="match status" value="1"/>
</dbReference>
<dbReference type="Pfam" id="PF07494">
    <property type="entry name" value="Reg_prop"/>
    <property type="match status" value="7"/>
</dbReference>
<dbReference type="PANTHER" id="PTHR43547:SF2">
    <property type="entry name" value="HYBRID SIGNAL TRANSDUCTION HISTIDINE KINASE C"/>
    <property type="match status" value="1"/>
</dbReference>
<keyword evidence="3" id="KW-0812">Transmembrane</keyword>
<dbReference type="AlphaFoldDB" id="A1ZV20"/>
<dbReference type="SUPFAM" id="SSF63829">
    <property type="entry name" value="Calcium-dependent phosphotriesterase"/>
    <property type="match status" value="2"/>
</dbReference>
<dbReference type="GO" id="GO:0000155">
    <property type="term" value="F:phosphorelay sensor kinase activity"/>
    <property type="evidence" value="ECO:0007669"/>
    <property type="project" value="TreeGrafter"/>
</dbReference>
<dbReference type="EMBL" id="AAWS01000043">
    <property type="protein sequence ID" value="EAY25798.1"/>
    <property type="molecule type" value="Genomic_DNA"/>
</dbReference>
<dbReference type="PANTHER" id="PTHR43547">
    <property type="entry name" value="TWO-COMPONENT HISTIDINE KINASE"/>
    <property type="match status" value="1"/>
</dbReference>
<dbReference type="Pfam" id="PF07495">
    <property type="entry name" value="Y_Y_Y"/>
    <property type="match status" value="1"/>
</dbReference>
<dbReference type="eggNOG" id="COG3292">
    <property type="taxonomic scope" value="Bacteria"/>
</dbReference>
<dbReference type="InterPro" id="IPR013783">
    <property type="entry name" value="Ig-like_fold"/>
</dbReference>
<keyword evidence="1" id="KW-0597">Phosphoprotein</keyword>
<dbReference type="InterPro" id="IPR036457">
    <property type="entry name" value="PPM-type-like_dom_sf"/>
</dbReference>
<keyword evidence="7" id="KW-1185">Reference proteome</keyword>
<feature type="coiled-coil region" evidence="2">
    <location>
        <begin position="828"/>
        <end position="866"/>
    </location>
</feature>
<feature type="transmembrane region" description="Helical" evidence="3">
    <location>
        <begin position="799"/>
        <end position="819"/>
    </location>
</feature>
<evidence type="ECO:0000256" key="1">
    <source>
        <dbReference type="ARBA" id="ARBA00022553"/>
    </source>
</evidence>
<accession>A1ZV20</accession>
<dbReference type="RefSeq" id="WP_002702170.1">
    <property type="nucleotide sequence ID" value="NZ_AAWS01000043.1"/>
</dbReference>
<evidence type="ECO:0000313" key="7">
    <source>
        <dbReference type="Proteomes" id="UP000004095"/>
    </source>
</evidence>
<dbReference type="InterPro" id="IPR015943">
    <property type="entry name" value="WD40/YVTN_repeat-like_dom_sf"/>
</dbReference>
<protein>
    <submittedName>
        <fullName evidence="6">Ggdef domain protein, putative</fullName>
    </submittedName>
</protein>
<dbReference type="InterPro" id="IPR001932">
    <property type="entry name" value="PPM-type_phosphatase-like_dom"/>
</dbReference>
<comment type="caution">
    <text evidence="6">The sequence shown here is derived from an EMBL/GenBank/DDBJ whole genome shotgun (WGS) entry which is preliminary data.</text>
</comment>
<keyword evidence="3" id="KW-1133">Transmembrane helix</keyword>
<gene>
    <name evidence="6" type="ORF">M23134_03372</name>
</gene>
<dbReference type="InterPro" id="IPR011123">
    <property type="entry name" value="Y_Y_Y"/>
</dbReference>
<dbReference type="CDD" id="cd14686">
    <property type="entry name" value="bZIP"/>
    <property type="match status" value="1"/>
</dbReference>
<dbReference type="Gene3D" id="2.60.40.10">
    <property type="entry name" value="Immunoglobulins"/>
    <property type="match status" value="1"/>
</dbReference>
<dbReference type="InterPro" id="IPR011110">
    <property type="entry name" value="Reg_prop"/>
</dbReference>
<evidence type="ECO:0000256" key="3">
    <source>
        <dbReference type="SAM" id="Phobius"/>
    </source>
</evidence>
<name>A1ZV20_MICM2</name>